<feature type="non-terminal residue" evidence="1">
    <location>
        <position position="306"/>
    </location>
</feature>
<name>A0ACB8VDA1_9TELE</name>
<sequence length="306" mass="34523">MPLSNLVFLGSKQTKTQTEGDKHETDGDPNTYLMDPYSKNGYEHFYDRERGSGYLAWRLKTIQRKSVISEGRRSPRQLTGGGPKARREASFSPEVALSEEQCREAMSFMKHSTDEAAIKQKMKLTFEFCCKMIEQDFILLFGEEIAAKFLERWPATFKQKVIQQSKALPTSSDLEELIHCAEAPSYEEEMDDDTLASGWDSDLSSILLLLHLIPPSAQGRKRPGKVSSSQAEKRLVVFKKSGTSIQEHVDSIKSATQPYLLAVGMKRSTVYMSSSLFWTSRSYHASQPLLLQHLMSSLSTLCTLCI</sequence>
<proteinExistence type="predicted"/>
<dbReference type="EMBL" id="CM041553">
    <property type="protein sequence ID" value="KAI3353436.1"/>
    <property type="molecule type" value="Genomic_DNA"/>
</dbReference>
<reference evidence="1" key="1">
    <citation type="submission" date="2022-04" db="EMBL/GenBank/DDBJ databases">
        <title>Jade perch genome.</title>
        <authorList>
            <person name="Chao B."/>
        </authorList>
    </citation>
    <scope>NUCLEOTIDE SEQUENCE</scope>
    <source>
        <strain evidence="1">CB-2022</strain>
    </source>
</reference>
<protein>
    <submittedName>
        <fullName evidence="1">Uncharacterized protein</fullName>
    </submittedName>
</protein>
<comment type="caution">
    <text evidence="1">The sequence shown here is derived from an EMBL/GenBank/DDBJ whole genome shotgun (WGS) entry which is preliminary data.</text>
</comment>
<organism evidence="1 2">
    <name type="scientific">Scortum barcoo</name>
    <name type="common">barcoo grunter</name>
    <dbReference type="NCBI Taxonomy" id="214431"/>
    <lineage>
        <taxon>Eukaryota</taxon>
        <taxon>Metazoa</taxon>
        <taxon>Chordata</taxon>
        <taxon>Craniata</taxon>
        <taxon>Vertebrata</taxon>
        <taxon>Euteleostomi</taxon>
        <taxon>Actinopterygii</taxon>
        <taxon>Neopterygii</taxon>
        <taxon>Teleostei</taxon>
        <taxon>Neoteleostei</taxon>
        <taxon>Acanthomorphata</taxon>
        <taxon>Eupercaria</taxon>
        <taxon>Centrarchiformes</taxon>
        <taxon>Terapontoidei</taxon>
        <taxon>Terapontidae</taxon>
        <taxon>Scortum</taxon>
    </lineage>
</organism>
<evidence type="ECO:0000313" key="1">
    <source>
        <dbReference type="EMBL" id="KAI3353436.1"/>
    </source>
</evidence>
<keyword evidence="2" id="KW-1185">Reference proteome</keyword>
<accession>A0ACB8VDA1</accession>
<dbReference type="Proteomes" id="UP000831701">
    <property type="component" value="Chromosome 23"/>
</dbReference>
<evidence type="ECO:0000313" key="2">
    <source>
        <dbReference type="Proteomes" id="UP000831701"/>
    </source>
</evidence>
<gene>
    <name evidence="1" type="ORF">L3Q82_019964</name>
</gene>